<feature type="domain" description="Fe2OG dioxygenase" evidence="1">
    <location>
        <begin position="168"/>
        <end position="277"/>
    </location>
</feature>
<dbReference type="EMBL" id="JBFMKM010000012">
    <property type="protein sequence ID" value="KAL1302496.1"/>
    <property type="molecule type" value="Genomic_DNA"/>
</dbReference>
<dbReference type="Pfam" id="PF13532">
    <property type="entry name" value="2OG-FeII_Oxy_2"/>
    <property type="match status" value="1"/>
</dbReference>
<dbReference type="Proteomes" id="UP001562354">
    <property type="component" value="Unassembled WGS sequence"/>
</dbReference>
<accession>A0ABR3P9W7</accession>
<dbReference type="InterPro" id="IPR027450">
    <property type="entry name" value="AlkB-like"/>
</dbReference>
<evidence type="ECO:0000313" key="3">
    <source>
        <dbReference type="Proteomes" id="UP001562354"/>
    </source>
</evidence>
<comment type="caution">
    <text evidence="2">The sequence shown here is derived from an EMBL/GenBank/DDBJ whole genome shotgun (WGS) entry which is preliminary data.</text>
</comment>
<name>A0ABR3P9W7_9PEZI</name>
<protein>
    <recommendedName>
        <fullName evidence="1">Fe2OG dioxygenase domain-containing protein</fullName>
    </recommendedName>
</protein>
<sequence>MSKRTLDSFFVAPQAKKQKLSTAAPSQHPTYPLSVAQLPPDISEALEFAPAEEGTAINDQPDLDLVYFQPYIARDVAKSLFQFLRAELFFYRVEYKIKRGPVETQIRTPRFTTVFGVDDSARFSEDGSVVDFATGKKVAKDRYKYEPRPLPACLDFLRRLTEGSTGKTYNFALVNYYASGSDSISYHSDDERFLGVDPAIASFSLGAKRDFLMKHKPTQGSGKEETKEAKPLKLPLGSGDMILMRGKTQSMWLHSIPKRRGGESDQGRINITFRKAVVREGTNNYYRYNVGEGVPHKWDDKKGMVPWSETAHT</sequence>
<dbReference type="SUPFAM" id="SSF51197">
    <property type="entry name" value="Clavaminate synthase-like"/>
    <property type="match status" value="1"/>
</dbReference>
<dbReference type="PANTHER" id="PTHR31573:SF1">
    <property type="entry name" value="DNA OXIDATIVE DEMETHYLASE ALKBH2"/>
    <property type="match status" value="1"/>
</dbReference>
<dbReference type="PROSITE" id="PS51471">
    <property type="entry name" value="FE2OG_OXY"/>
    <property type="match status" value="1"/>
</dbReference>
<dbReference type="Gene3D" id="2.60.120.590">
    <property type="entry name" value="Alpha-ketoglutarate-dependent dioxygenase AlkB-like"/>
    <property type="match status" value="1"/>
</dbReference>
<dbReference type="PANTHER" id="PTHR31573">
    <property type="entry name" value="ALPHA-KETOGLUTARATE-DEPENDENT DIOXYGENASE ALKB HOMOLOG 2"/>
    <property type="match status" value="1"/>
</dbReference>
<evidence type="ECO:0000313" key="2">
    <source>
        <dbReference type="EMBL" id="KAL1302496.1"/>
    </source>
</evidence>
<dbReference type="RefSeq" id="XP_069198772.1">
    <property type="nucleotide sequence ID" value="XM_069342270.1"/>
</dbReference>
<reference evidence="2 3" key="1">
    <citation type="submission" date="2024-07" db="EMBL/GenBank/DDBJ databases">
        <title>Draft sequence of the Neodothiora populina.</title>
        <authorList>
            <person name="Drown D.D."/>
            <person name="Schuette U.S."/>
            <person name="Buechlein A.B."/>
            <person name="Rusch D.R."/>
            <person name="Winton L.W."/>
            <person name="Adams G.A."/>
        </authorList>
    </citation>
    <scope>NUCLEOTIDE SEQUENCE [LARGE SCALE GENOMIC DNA]</scope>
    <source>
        <strain evidence="2 3">CPC 39397</strain>
    </source>
</reference>
<proteinExistence type="predicted"/>
<organism evidence="2 3">
    <name type="scientific">Neodothiora populina</name>
    <dbReference type="NCBI Taxonomy" id="2781224"/>
    <lineage>
        <taxon>Eukaryota</taxon>
        <taxon>Fungi</taxon>
        <taxon>Dikarya</taxon>
        <taxon>Ascomycota</taxon>
        <taxon>Pezizomycotina</taxon>
        <taxon>Dothideomycetes</taxon>
        <taxon>Dothideomycetidae</taxon>
        <taxon>Dothideales</taxon>
        <taxon>Dothioraceae</taxon>
        <taxon>Neodothiora</taxon>
    </lineage>
</organism>
<dbReference type="InterPro" id="IPR032852">
    <property type="entry name" value="ALKBH2"/>
</dbReference>
<dbReference type="InterPro" id="IPR037151">
    <property type="entry name" value="AlkB-like_sf"/>
</dbReference>
<evidence type="ECO:0000259" key="1">
    <source>
        <dbReference type="PROSITE" id="PS51471"/>
    </source>
</evidence>
<dbReference type="InterPro" id="IPR005123">
    <property type="entry name" value="Oxoglu/Fe-dep_dioxygenase_dom"/>
</dbReference>
<dbReference type="GeneID" id="95976588"/>
<gene>
    <name evidence="2" type="ORF">AAFC00_002886</name>
</gene>
<keyword evidence="3" id="KW-1185">Reference proteome</keyword>